<dbReference type="GO" id="GO:0044027">
    <property type="term" value="P:negative regulation of gene expression via chromosomal CpG island methylation"/>
    <property type="evidence" value="ECO:0007669"/>
    <property type="project" value="TreeGrafter"/>
</dbReference>
<dbReference type="PRINTS" id="PR00105">
    <property type="entry name" value="C5METTRFRASE"/>
</dbReference>
<dbReference type="NCBIfam" id="TIGR00675">
    <property type="entry name" value="dcm"/>
    <property type="match status" value="1"/>
</dbReference>
<evidence type="ECO:0000256" key="9">
    <source>
        <dbReference type="PROSITE-ProRule" id="PRU01016"/>
    </source>
</evidence>
<feature type="compositionally biased region" description="Low complexity" evidence="12">
    <location>
        <begin position="192"/>
        <end position="206"/>
    </location>
</feature>
<dbReference type="InterPro" id="IPR001525">
    <property type="entry name" value="C5_MeTfrase"/>
</dbReference>
<dbReference type="SUPFAM" id="SSF53335">
    <property type="entry name" value="S-adenosyl-L-methionine-dependent methyltransferases"/>
    <property type="match status" value="1"/>
</dbReference>
<evidence type="ECO:0000256" key="6">
    <source>
        <dbReference type="ARBA" id="ARBA00023125"/>
    </source>
</evidence>
<reference evidence="14 15" key="1">
    <citation type="journal article" date="2020" name="ISME J.">
        <title>Uncovering the hidden diversity of litter-decomposition mechanisms in mushroom-forming fungi.</title>
        <authorList>
            <person name="Floudas D."/>
            <person name="Bentzer J."/>
            <person name="Ahren D."/>
            <person name="Johansson T."/>
            <person name="Persson P."/>
            <person name="Tunlid A."/>
        </authorList>
    </citation>
    <scope>NUCLEOTIDE SEQUENCE [LARGE SCALE GENOMIC DNA]</scope>
    <source>
        <strain evidence="14 15">CBS 146.42</strain>
    </source>
</reference>
<gene>
    <name evidence="14" type="ORF">D9756_001474</name>
</gene>
<dbReference type="PROSITE" id="PS51038">
    <property type="entry name" value="BAH"/>
    <property type="match status" value="2"/>
</dbReference>
<dbReference type="GO" id="GO:0003677">
    <property type="term" value="F:DNA binding"/>
    <property type="evidence" value="ECO:0007669"/>
    <property type="project" value="UniProtKB-KW"/>
</dbReference>
<comment type="catalytic activity">
    <reaction evidence="11">
        <text>a 2'-deoxycytidine in DNA + S-adenosyl-L-methionine = a 5-methyl-2'-deoxycytidine in DNA + S-adenosyl-L-homocysteine + H(+)</text>
        <dbReference type="Rhea" id="RHEA:13681"/>
        <dbReference type="Rhea" id="RHEA-COMP:11369"/>
        <dbReference type="Rhea" id="RHEA-COMP:11370"/>
        <dbReference type="ChEBI" id="CHEBI:15378"/>
        <dbReference type="ChEBI" id="CHEBI:57856"/>
        <dbReference type="ChEBI" id="CHEBI:59789"/>
        <dbReference type="ChEBI" id="CHEBI:85452"/>
        <dbReference type="ChEBI" id="CHEBI:85454"/>
        <dbReference type="EC" id="2.1.1.37"/>
    </reaction>
</comment>
<evidence type="ECO:0000256" key="1">
    <source>
        <dbReference type="ARBA" id="ARBA00004123"/>
    </source>
</evidence>
<feature type="region of interest" description="Disordered" evidence="12">
    <location>
        <begin position="1006"/>
        <end position="1026"/>
    </location>
</feature>
<feature type="region of interest" description="Disordered" evidence="12">
    <location>
        <begin position="164"/>
        <end position="206"/>
    </location>
</feature>
<dbReference type="InterPro" id="IPR029063">
    <property type="entry name" value="SAM-dependent_MTases_sf"/>
</dbReference>
<dbReference type="PROSITE" id="PS51679">
    <property type="entry name" value="SAM_MT_C5"/>
    <property type="match status" value="1"/>
</dbReference>
<dbReference type="GO" id="GO:0005634">
    <property type="term" value="C:nucleus"/>
    <property type="evidence" value="ECO:0007669"/>
    <property type="project" value="UniProtKB-SubCell"/>
</dbReference>
<dbReference type="PANTHER" id="PTHR10629:SF52">
    <property type="entry name" value="DNA (CYTOSINE-5)-METHYLTRANSFERASE 1"/>
    <property type="match status" value="1"/>
</dbReference>
<dbReference type="GO" id="GO:0006346">
    <property type="term" value="P:DNA methylation-dependent constitutive heterochromatin formation"/>
    <property type="evidence" value="ECO:0007669"/>
    <property type="project" value="InterPro"/>
</dbReference>
<evidence type="ECO:0000256" key="7">
    <source>
        <dbReference type="ARBA" id="ARBA00023242"/>
    </source>
</evidence>
<keyword evidence="7" id="KW-0539">Nucleus</keyword>
<feature type="region of interest" description="Disordered" evidence="12">
    <location>
        <begin position="13"/>
        <end position="51"/>
    </location>
</feature>
<dbReference type="InterPro" id="IPR022702">
    <property type="entry name" value="Cytosine_MeTrfase1_RFD"/>
</dbReference>
<organism evidence="14 15">
    <name type="scientific">Leucocoprinus leucothites</name>
    <dbReference type="NCBI Taxonomy" id="201217"/>
    <lineage>
        <taxon>Eukaryota</taxon>
        <taxon>Fungi</taxon>
        <taxon>Dikarya</taxon>
        <taxon>Basidiomycota</taxon>
        <taxon>Agaricomycotina</taxon>
        <taxon>Agaricomycetes</taxon>
        <taxon>Agaricomycetidae</taxon>
        <taxon>Agaricales</taxon>
        <taxon>Agaricineae</taxon>
        <taxon>Agaricaceae</taxon>
        <taxon>Leucocoprinus</taxon>
    </lineage>
</organism>
<feature type="domain" description="BAH" evidence="13">
    <location>
        <begin position="620"/>
        <end position="750"/>
    </location>
</feature>
<evidence type="ECO:0000256" key="8">
    <source>
        <dbReference type="PIRSR" id="PIRSR037404-1"/>
    </source>
</evidence>
<evidence type="ECO:0000256" key="4">
    <source>
        <dbReference type="ARBA" id="ARBA00022691"/>
    </source>
</evidence>
<name>A0A8H5G453_9AGAR</name>
<dbReference type="EC" id="2.1.1.37" evidence="11"/>
<dbReference type="InterPro" id="IPR050390">
    <property type="entry name" value="C5-Methyltransferase"/>
</dbReference>
<comment type="caution">
    <text evidence="14">The sequence shown here is derived from an EMBL/GenBank/DDBJ whole genome shotgun (WGS) entry which is preliminary data.</text>
</comment>
<dbReference type="GO" id="GO:0003682">
    <property type="term" value="F:chromatin binding"/>
    <property type="evidence" value="ECO:0007669"/>
    <property type="project" value="InterPro"/>
</dbReference>
<protein>
    <recommendedName>
        <fullName evidence="11">Cytosine-specific methyltransferase</fullName>
        <ecNumber evidence="11">2.1.1.37</ecNumber>
    </recommendedName>
</protein>
<dbReference type="Proteomes" id="UP000559027">
    <property type="component" value="Unassembled WGS sequence"/>
</dbReference>
<comment type="similarity">
    <text evidence="9 10">Belongs to the class I-like SAM-binding methyltransferase superfamily. C5-methyltransferase family.</text>
</comment>
<dbReference type="PANTHER" id="PTHR10629">
    <property type="entry name" value="CYTOSINE-SPECIFIC METHYLTRANSFERASE"/>
    <property type="match status" value="1"/>
</dbReference>
<dbReference type="InterPro" id="IPR043151">
    <property type="entry name" value="BAH_sf"/>
</dbReference>
<dbReference type="PROSITE" id="PS00094">
    <property type="entry name" value="C5_MTASE_1"/>
    <property type="match status" value="1"/>
</dbReference>
<dbReference type="Pfam" id="PF01426">
    <property type="entry name" value="BAH"/>
    <property type="match status" value="1"/>
</dbReference>
<evidence type="ECO:0000256" key="10">
    <source>
        <dbReference type="RuleBase" id="RU000416"/>
    </source>
</evidence>
<sequence>MKGAQVYVEVPEHSSRAKRFARSPSPCQAYRTKKPKTNDTYKTNPSPPLSPTLSTCDNVSLAVEEQRDLLVGTSQCASSLECRVSEYFTDDYVHEDDLFEEEAEGSADGDVPILLLHDVSIFDRNSGEMVPLTRLLELRPEYGMRAGQFYATGYSKPWLVDKVDSDDEEDDEDYEDFRVDSDDEQDEEDAVSISSDDSNESPSTPTRTWVITNVTFYDYPDTKRMDRNIYIQTQKAWYILGRPSRRYEEYFTPLWIQVYTLHLTIAAAMRDPRLTYEEFLDKLDKLSFPRKNPVVSPKVLLGRRVTPDDVGEDSVRAFLAASITSLCEDCGLSLKRSPLLKHLINMSTAVEMPAPASTSVKKRAPEQAKATVITPIVGQIAEQLFNNPFRVIGKPEEAEEVAVAIADVKEHNEDPTSIVWGNASKFHQNYFESVKIDEVEYWVGEVVMVIPGEDPNKTRAQNDRTAAAQSPNQYGNQLWFCQILYFFEEKKKKLFHGQWLVHGSKTILQEAAHSKSLFLINSCETNPVASIFKKCQIRWLEIHEKEPLDDRNPRSEDYHCGFLYDEEHATFVDRPTWDQYKLAFESQPPHCPCYSCSVEELETVTHELRRLDDGFSLHDVIYHRHEFVYIRPIDPDRDRLLEIGQVVDIIDVENDQIRVQVRFLGRYDDYSLSRKGNTSSPQKTKDLISDERRLYLTPRAGEIDPERLDGRCYVRYLRKHREIEEWIRHNDHFYLNQKGDLKHGLFSIDEEDLDYCGLCLEARNDDISRAQELFEQNGPLRGLELFSGAGGLGTGMDLSGFVETKWAIEYSLAAAQTYKRNHPQTKVYCQDSSLLLKHAIETHQGKNPRRLLSNDGKTKCPPMPEKDEVDFIFGGPPCQSFSGANHHKQADDIRSTMPCNMLSYLEHYNARYLLLENVKGLLNHPLLSEQIGRVLSGGIKSGVVKFIMRTLIALGYQVHWKLLQAGQYGAPQNRPRVIFWAAKRGLPLPKHPVPMYAWKKGSVKPSLPTKTQMPPPTRSVVGTNPHQCAPLKPVTVDAAISDLPKFDWINPHQIIPATAEDKKLAYHRQYDLGIPLFKAAYNGQASNEFNQFPGYPKGAVYGTKPQNRYQVWLRREMEEGEKVEGHYTRRFSEKIIEATTTVPLEPGADHNDLPPVLRPNFRENSKQKKAFYGRLAPDGHFTCTLTQLTPATKNARPLHPDQRRMVTIRECARAQGFPDNYIFESPSTGSKIYEDQIRQIGNAVPVPLALALGKELGVALTQAWREEVEREQSERQMSPEA</sequence>
<dbReference type="GO" id="GO:0003886">
    <property type="term" value="F:DNA (cytosine-5-)-methyltransferase activity"/>
    <property type="evidence" value="ECO:0007669"/>
    <property type="project" value="UniProtKB-EC"/>
</dbReference>
<dbReference type="Gene3D" id="3.40.50.150">
    <property type="entry name" value="Vaccinia Virus protein VP39"/>
    <property type="match status" value="1"/>
</dbReference>
<dbReference type="SMART" id="SM00439">
    <property type="entry name" value="BAH"/>
    <property type="match status" value="2"/>
</dbReference>
<dbReference type="Pfam" id="PF00145">
    <property type="entry name" value="DNA_methylase"/>
    <property type="match status" value="1"/>
</dbReference>
<keyword evidence="5" id="KW-0677">Repeat</keyword>
<dbReference type="EMBL" id="JAACJO010000005">
    <property type="protein sequence ID" value="KAF5357987.1"/>
    <property type="molecule type" value="Genomic_DNA"/>
</dbReference>
<keyword evidence="6" id="KW-0238">DNA-binding</keyword>
<dbReference type="Gene3D" id="3.90.120.10">
    <property type="entry name" value="DNA Methylase, subunit A, domain 2"/>
    <property type="match status" value="1"/>
</dbReference>
<dbReference type="PROSITE" id="PS00095">
    <property type="entry name" value="C5_MTASE_2"/>
    <property type="match status" value="1"/>
</dbReference>
<feature type="compositionally biased region" description="Acidic residues" evidence="12">
    <location>
        <begin position="164"/>
        <end position="190"/>
    </location>
</feature>
<dbReference type="OrthoDB" id="5376140at2759"/>
<evidence type="ECO:0000313" key="14">
    <source>
        <dbReference type="EMBL" id="KAF5357987.1"/>
    </source>
</evidence>
<evidence type="ECO:0000256" key="12">
    <source>
        <dbReference type="SAM" id="MobiDB-lite"/>
    </source>
</evidence>
<keyword evidence="15" id="KW-1185">Reference proteome</keyword>
<dbReference type="InterPro" id="IPR031303">
    <property type="entry name" value="C5_meth_CS"/>
</dbReference>
<evidence type="ECO:0000313" key="15">
    <source>
        <dbReference type="Proteomes" id="UP000559027"/>
    </source>
</evidence>
<accession>A0A8H5G453</accession>
<dbReference type="InterPro" id="IPR018117">
    <property type="entry name" value="C5_DNA_meth_AS"/>
</dbReference>
<evidence type="ECO:0000256" key="11">
    <source>
        <dbReference type="RuleBase" id="RU000417"/>
    </source>
</evidence>
<dbReference type="Pfam" id="PF12047">
    <property type="entry name" value="DNMT1-RFD"/>
    <property type="match status" value="1"/>
</dbReference>
<feature type="active site" evidence="8 9">
    <location>
        <position position="878"/>
    </location>
</feature>
<keyword evidence="3 9" id="KW-0808">Transferase</keyword>
<dbReference type="PIRSF" id="PIRSF037404">
    <property type="entry name" value="DNMT1"/>
    <property type="match status" value="1"/>
</dbReference>
<evidence type="ECO:0000259" key="13">
    <source>
        <dbReference type="PROSITE" id="PS51038"/>
    </source>
</evidence>
<proteinExistence type="inferred from homology"/>
<feature type="domain" description="BAH" evidence="13">
    <location>
        <begin position="457"/>
        <end position="575"/>
    </location>
</feature>
<keyword evidence="2 9" id="KW-0489">Methyltransferase</keyword>
<evidence type="ECO:0000256" key="2">
    <source>
        <dbReference type="ARBA" id="ARBA00022603"/>
    </source>
</evidence>
<dbReference type="Gene3D" id="2.30.30.490">
    <property type="match status" value="2"/>
</dbReference>
<keyword evidence="4 9" id="KW-0949">S-adenosyl-L-methionine</keyword>
<dbReference type="InterPro" id="IPR001025">
    <property type="entry name" value="BAH_dom"/>
</dbReference>
<evidence type="ECO:0000256" key="5">
    <source>
        <dbReference type="ARBA" id="ARBA00022737"/>
    </source>
</evidence>
<comment type="subcellular location">
    <subcellularLocation>
        <location evidence="1">Nucleus</location>
    </subcellularLocation>
</comment>
<evidence type="ECO:0000256" key="3">
    <source>
        <dbReference type="ARBA" id="ARBA00022679"/>
    </source>
</evidence>
<dbReference type="GO" id="GO:0032259">
    <property type="term" value="P:methylation"/>
    <property type="evidence" value="ECO:0007669"/>
    <property type="project" value="UniProtKB-KW"/>
</dbReference>